<feature type="region of interest" description="Disordered" evidence="5">
    <location>
        <begin position="2381"/>
        <end position="2429"/>
    </location>
</feature>
<dbReference type="Gene3D" id="3.30.70.330">
    <property type="match status" value="1"/>
</dbReference>
<dbReference type="PROSITE" id="PS50085">
    <property type="entry name" value="RAPGAP"/>
    <property type="match status" value="1"/>
</dbReference>
<evidence type="ECO:0000313" key="8">
    <source>
        <dbReference type="EMBL" id="KAK2955812.1"/>
    </source>
</evidence>
<organism evidence="8 9">
    <name type="scientific">Blattamonas nauphoetae</name>
    <dbReference type="NCBI Taxonomy" id="2049346"/>
    <lineage>
        <taxon>Eukaryota</taxon>
        <taxon>Metamonada</taxon>
        <taxon>Preaxostyla</taxon>
        <taxon>Oxymonadida</taxon>
        <taxon>Blattamonas</taxon>
    </lineage>
</organism>
<proteinExistence type="predicted"/>
<dbReference type="InterPro" id="IPR035979">
    <property type="entry name" value="RBD_domain_sf"/>
</dbReference>
<evidence type="ECO:0000256" key="4">
    <source>
        <dbReference type="SAM" id="Coils"/>
    </source>
</evidence>
<keyword evidence="3" id="KW-0694">RNA-binding</keyword>
<dbReference type="Gene3D" id="3.40.50.11210">
    <property type="entry name" value="Rap/Ran-GAP"/>
    <property type="match status" value="1"/>
</dbReference>
<feature type="compositionally biased region" description="Polar residues" evidence="5">
    <location>
        <begin position="858"/>
        <end position="883"/>
    </location>
</feature>
<dbReference type="SMART" id="SM00360">
    <property type="entry name" value="RRM"/>
    <property type="match status" value="1"/>
</dbReference>
<reference evidence="8 9" key="1">
    <citation type="journal article" date="2022" name="bioRxiv">
        <title>Genomics of Preaxostyla Flagellates Illuminates Evolutionary Transitions and the Path Towards Mitochondrial Loss.</title>
        <authorList>
            <person name="Novak L.V.F."/>
            <person name="Treitli S.C."/>
            <person name="Pyrih J."/>
            <person name="Halakuc P."/>
            <person name="Pipaliya S.V."/>
            <person name="Vacek V."/>
            <person name="Brzon O."/>
            <person name="Soukal P."/>
            <person name="Eme L."/>
            <person name="Dacks J.B."/>
            <person name="Karnkowska A."/>
            <person name="Elias M."/>
            <person name="Hampl V."/>
        </authorList>
    </citation>
    <scope>NUCLEOTIDE SEQUENCE [LARGE SCALE GENOMIC DNA]</scope>
    <source>
        <strain evidence="8">NAU3</strain>
        <tissue evidence="8">Gut</tissue>
    </source>
</reference>
<comment type="caution">
    <text evidence="8">The sequence shown here is derived from an EMBL/GenBank/DDBJ whole genome shotgun (WGS) entry which is preliminary data.</text>
</comment>
<dbReference type="Proteomes" id="UP001281761">
    <property type="component" value="Unassembled WGS sequence"/>
</dbReference>
<feature type="domain" description="RRM" evidence="7">
    <location>
        <begin position="2435"/>
        <end position="2513"/>
    </location>
</feature>
<evidence type="ECO:0000313" key="9">
    <source>
        <dbReference type="Proteomes" id="UP001281761"/>
    </source>
</evidence>
<dbReference type="PANTHER" id="PTHR10063:SF11">
    <property type="entry name" value="RHO GTPASE-ACTIVATING PROTEIN CG5521-RELATED"/>
    <property type="match status" value="1"/>
</dbReference>
<evidence type="ECO:0000256" key="5">
    <source>
        <dbReference type="SAM" id="MobiDB-lite"/>
    </source>
</evidence>
<name>A0ABQ9XWF2_9EUKA</name>
<dbReference type="InterPro" id="IPR000331">
    <property type="entry name" value="Rap/Ran_GAP_dom"/>
</dbReference>
<dbReference type="InterPro" id="IPR008111">
    <property type="entry name" value="RNA-bd_8"/>
</dbReference>
<evidence type="ECO:0000256" key="3">
    <source>
        <dbReference type="PROSITE-ProRule" id="PRU00176"/>
    </source>
</evidence>
<gene>
    <name evidence="8" type="ORF">BLNAU_9163</name>
</gene>
<accession>A0ABQ9XWF2</accession>
<dbReference type="InterPro" id="IPR046859">
    <property type="entry name" value="RGPA/RALGAPB_N"/>
</dbReference>
<evidence type="ECO:0000259" key="7">
    <source>
        <dbReference type="PROSITE" id="PS50102"/>
    </source>
</evidence>
<keyword evidence="1" id="KW-0343">GTPase activation</keyword>
<dbReference type="Pfam" id="PF00076">
    <property type="entry name" value="RRM_1"/>
    <property type="match status" value="1"/>
</dbReference>
<evidence type="ECO:0000259" key="6">
    <source>
        <dbReference type="PROSITE" id="PS50085"/>
    </source>
</evidence>
<feature type="compositionally biased region" description="Polar residues" evidence="5">
    <location>
        <begin position="1716"/>
        <end position="1731"/>
    </location>
</feature>
<sequence length="2549" mass="288025">MFHQHILELAFLPGSDKTHLLKDFPDSFKIELIWVPVRFISSPKNFTDNVKTEYQMRLFLELIGAAFSIREGDSLPLIQNATAVYNGMLNGDYSSPIFEQHAQEWFSILDHLSYFAYSRYKSVQLDTWKNIFKNILGIGDFIISAKENVFPLTLKQHYLRVLFNVYMYSHVTDFESWDLLTLTVSRWNNLAILTEQWKTNLNSLVDFHLLSTYGTPFGTKGVITRPTQRSPDTMLPDCTYQYAMFLFDRILHVLGNPNAISDVDVYSRTVSHLTFVLGKVMLPESTLKDKSDWVQIRYPPPPVNNNLVLSFVGTWMCQAVVSPRPAFFNGEATASGFFLSIFTCLSALPFENFNLSLFVAALCIALSPQSNETILRVVLNSLIPLVPNDIIGGPLIVPILVPLLRHHSKHTDPKIRFAAIVILSSFYSLRHVYPNFTIPALTNTDTPYLFFNDCTTTYADIKMKESDIPAPLRRNLTMSINLPPFFRFWRNLTEKKPFQLETGESFSHPDFNNNKNLYSVTSRPNTFEDISSEVLNILVEHLKTESNEENFRRILHSLSVIFHENILPIQHKSSASQKLQVDHASKVFNTLLGCLVFPFAQTGMKHAIVGNTDSVADLFEALSSISAFVRYLPSQDKPAFRLISTLATFTENALFALVVKPASAGGTSRPTEEDQSLIHSSFVVLNDCVLNNEDFITSKDGVELIGKLFHLIQFSIRAEAFITPNLQTALHAETPKLPPHYAQSYGAFQLGSSLLNRVGHFPTTHHASVSTFAFPKPFISQTIKDFTNLAREVDQKGKDQDSGSFAKQAQQIQTNLNLSLNRAASIGVQKRPDTRLDSPFKPASPAVNPFFGAPSPSLPVSSDTRTTLSSIPQHASPLSTSVAPTGPEEAHESFPFFAGPAAQNPFAFSPIPEIKNSVCKHYMQNNFSLLTSVEQPITHTASGETEPSSLLFISEPTGDYCWNFRLKGTAHVGRVNHEELLPLNIKKPPPQKKTFKPREDDVLLKLLKEKKAKFDLPFDLHTNEDLSQHSSVTMVELLDTPAQPTRADASKPIPPPSNTLFSSHPFKKHESNGDPSQKRQVFFPSSLLPHYSKFTNAAPRFTLAYPQSYSYNTISHNLWAHLGGLQVNSQTIDEMLTSSTSTFRSNTQATSQVLSNVFNPNNKVTPEPSFLSRASSFGSHILTPLTESTNLEGKIEHFHETTERACHKIGCVYVKKNQVDQNRIFHNHTSSPAFVDFTRALGWFVHLPTHRGFLGKLDREGVCGFYAPYHADYTHETLWHVPSMWPTREDDDQQVHKKRHVGNDHIHVIWTEHHSEYRPETVTSQFNFVHIVVSPIPTSGHKLYRVRVHTRQNPKQSTEFRPFGPVDDYSVVTEEALAEVVRQTAINADMNVRLNQPGFARPFPVRELALRDLSKHKSMSENLDSTLYQFIPRGDRFFITMLAEYRAPRQVFHPIDPDQVPFLLEQLSQHDVLLQHSALVTLQSSILHVPSFFKHLCTEQVFEKLKHIITTTPDHAVFLQALTLYSVLIEEILQHNDFDPKEHLVTMLLMAMENTDSNLSQASYSLLLDLVRNDSGKKAVFTQEQLNTIVFNIQYGVNPFIPLNTIDMMMKERCIEILFACCSNDDFVHTHRAILKDLECTLEDLSDEGPREWAKSAQSGKYDPNYDTMELPNPFNSSTSLPPQTYPLQLPPSFPAHPLLSKPTTTSQEKEPLPQPNLTSPFFQDQPQSFASLPIPRTSPTYVEIPFALDHPPESSSSFFIQKTTEAIGDSATNLLALLRNKLTNSDNEQTSSDEQDAEIERAILAEQMRKREIETSTERRLKELQSEETEYEMRIQHLEWVLGNITKEKNERPKVIEEKQVDKIDEMSLKIVNELSPLKHAPVPNPALKVVKKIDYDSLSLQHGGLTPITLSALTVNDAPISIIDVTLKTIEDAFTNATKETFPALINFTAPYPLRCLTSLFYFCRLGTHRMEQLMRLFKAIILFHPEKEGRQKLAIRVMECGISSALTSPNCVDTTTPISLVTPAFSAFIRSLFHTLPPPPLSTVSVYPSSNPLNYFLPPELINTVLPLAEFPQFETFDSPIFVDSTYLQTTNLLPILVRVLSHKNINIVEDILECLFDIARMGSGLLKWPKPDTPASTTETTKSKKKRKREKKAAQNKDSHTGDSTFNYLHPHPFYDTLTSCNAIHIAFYVFVRGMSDKAKFCGCHFICEVMRGQKLSGMFEQLYPYLLSQLQPILTFVPPDTFQSNVDILISTPLALLTDSEYDLLPEESVLMFNESIVVATLRSLKCLAAGQLNNEALLEKGLLTAVIEVLRHTNSLALLHHGLDFIALLLVEGGQPMKDTIEGYISTKELHTIVKRKNQVLFRFKVEVDEALMSDRGHKRTGNEYNKYSYTPQPSNERRQSQQTRTQKPRYESIPSDGTDGPQRSIEGYIIFISNLHEEVGEDQVKDFFLEFGNVTNIRMNLDHRTGAMKEYALVEYQTYQEALTAVEKGNGAEFLGKQLLVNFAFKQPPTRRLEPPQPVVETDVGEKQMIVDPQSLPSSDPM</sequence>
<dbReference type="EMBL" id="JARBJD010000062">
    <property type="protein sequence ID" value="KAK2955812.1"/>
    <property type="molecule type" value="Genomic_DNA"/>
</dbReference>
<dbReference type="InterPro" id="IPR011989">
    <property type="entry name" value="ARM-like"/>
</dbReference>
<dbReference type="SUPFAM" id="SSF54928">
    <property type="entry name" value="RNA-binding domain, RBD"/>
    <property type="match status" value="1"/>
</dbReference>
<keyword evidence="2" id="KW-0597">Phosphoprotein</keyword>
<dbReference type="InterPro" id="IPR035974">
    <property type="entry name" value="Rap/Ran-GAP_sf"/>
</dbReference>
<feature type="region of interest" description="Disordered" evidence="5">
    <location>
        <begin position="2133"/>
        <end position="2164"/>
    </location>
</feature>
<feature type="domain" description="Rap-GAP" evidence="6">
    <location>
        <begin position="1195"/>
        <end position="1413"/>
    </location>
</feature>
<dbReference type="InterPro" id="IPR016024">
    <property type="entry name" value="ARM-type_fold"/>
</dbReference>
<feature type="region of interest" description="Disordered" evidence="5">
    <location>
        <begin position="1648"/>
        <end position="1737"/>
    </location>
</feature>
<dbReference type="InterPro" id="IPR012677">
    <property type="entry name" value="Nucleotide-bd_a/b_plait_sf"/>
</dbReference>
<dbReference type="PANTHER" id="PTHR10063">
    <property type="entry name" value="TUBERIN"/>
    <property type="match status" value="1"/>
</dbReference>
<evidence type="ECO:0000256" key="1">
    <source>
        <dbReference type="ARBA" id="ARBA00022468"/>
    </source>
</evidence>
<dbReference type="SUPFAM" id="SSF48371">
    <property type="entry name" value="ARM repeat"/>
    <property type="match status" value="1"/>
</dbReference>
<dbReference type="Gene3D" id="1.25.10.10">
    <property type="entry name" value="Leucine-rich Repeat Variant"/>
    <property type="match status" value="1"/>
</dbReference>
<keyword evidence="4" id="KW-0175">Coiled coil</keyword>
<dbReference type="Pfam" id="PF20412">
    <property type="entry name" value="RALGAPB_N"/>
    <property type="match status" value="1"/>
</dbReference>
<feature type="coiled-coil region" evidence="4">
    <location>
        <begin position="1815"/>
        <end position="1842"/>
    </location>
</feature>
<feature type="region of interest" description="Disordered" evidence="5">
    <location>
        <begin position="851"/>
        <end position="890"/>
    </location>
</feature>
<dbReference type="SUPFAM" id="SSF111347">
    <property type="entry name" value="Rap/Ran-GAP"/>
    <property type="match status" value="1"/>
</dbReference>
<feature type="compositionally biased region" description="Polar residues" evidence="5">
    <location>
        <begin position="2389"/>
        <end position="2412"/>
    </location>
</feature>
<feature type="region of interest" description="Disordered" evidence="5">
    <location>
        <begin position="2517"/>
        <end position="2549"/>
    </location>
</feature>
<feature type="region of interest" description="Disordered" evidence="5">
    <location>
        <begin position="1043"/>
        <end position="1077"/>
    </location>
</feature>
<dbReference type="PRINTS" id="PR01738">
    <property type="entry name" value="RNABINDINGM8"/>
</dbReference>
<dbReference type="InterPro" id="IPR000504">
    <property type="entry name" value="RRM_dom"/>
</dbReference>
<keyword evidence="9" id="KW-1185">Reference proteome</keyword>
<dbReference type="InterPro" id="IPR027107">
    <property type="entry name" value="Tuberin/Ral-act_asu"/>
</dbReference>
<dbReference type="PROSITE" id="PS50102">
    <property type="entry name" value="RRM"/>
    <property type="match status" value="1"/>
</dbReference>
<dbReference type="Pfam" id="PF02145">
    <property type="entry name" value="Rap_GAP"/>
    <property type="match status" value="1"/>
</dbReference>
<evidence type="ECO:0000256" key="2">
    <source>
        <dbReference type="ARBA" id="ARBA00022553"/>
    </source>
</evidence>
<feature type="compositionally biased region" description="Low complexity" evidence="5">
    <location>
        <begin position="1679"/>
        <end position="1688"/>
    </location>
</feature>
<protein>
    <submittedName>
        <fullName evidence="8">Ral GTPase-activating protein subunit alpha-2</fullName>
    </submittedName>
</protein>